<dbReference type="Proteomes" id="UP000427906">
    <property type="component" value="Chromosome"/>
</dbReference>
<dbReference type="PANTHER" id="PTHR43163">
    <property type="entry name" value="DIPEPTIDE TRANSPORT SYSTEM PERMEASE PROTEIN DPPB-RELATED"/>
    <property type="match status" value="1"/>
</dbReference>
<dbReference type="AlphaFoldDB" id="A0A5K7YUR9"/>
<dbReference type="CDD" id="cd06261">
    <property type="entry name" value="TM_PBP2"/>
    <property type="match status" value="1"/>
</dbReference>
<gene>
    <name evidence="9" type="ORF">DSCA_59800</name>
</gene>
<feature type="transmembrane region" description="Helical" evidence="7">
    <location>
        <begin position="247"/>
        <end position="273"/>
    </location>
</feature>
<evidence type="ECO:0000256" key="2">
    <source>
        <dbReference type="ARBA" id="ARBA00022448"/>
    </source>
</evidence>
<keyword evidence="2 7" id="KW-0813">Transport</keyword>
<keyword evidence="10" id="KW-1185">Reference proteome</keyword>
<dbReference type="Pfam" id="PF19300">
    <property type="entry name" value="BPD_transp_1_N"/>
    <property type="match status" value="1"/>
</dbReference>
<feature type="transmembrane region" description="Helical" evidence="7">
    <location>
        <begin position="293"/>
        <end position="319"/>
    </location>
</feature>
<dbReference type="Pfam" id="PF00528">
    <property type="entry name" value="BPD_transp_1"/>
    <property type="match status" value="1"/>
</dbReference>
<dbReference type="KEGG" id="dalk:DSCA_59800"/>
<feature type="transmembrane region" description="Helical" evidence="7">
    <location>
        <begin position="193"/>
        <end position="211"/>
    </location>
</feature>
<dbReference type="SUPFAM" id="SSF161098">
    <property type="entry name" value="MetI-like"/>
    <property type="match status" value="1"/>
</dbReference>
<keyword evidence="6 7" id="KW-0472">Membrane</keyword>
<sequence length="325" mass="36274">MGLKRFILRRLVEIAVIFFVIMTVLFVLFRLAPGDPVDRMVDPSMTPEDAQLLMESMGLDKSVWAQYIYYLKNVATGNMGVSFHYGEPVIHILMDRLPNTILLFTTSIILSALLGVFLGKIAAWKRGERTDTLMTIGALFCHTLFLPWLALIMIWLFSYRVGWFPITGMVSPQVWIDPEAGLVSKAADVLHHMALPLMTLVLIHFGSYLLVMRSSMLETLKDDYIITARAKGLDEKTIRDRHAAPNAALPVVTSVGLSLAFSINGGALTETVFTWPGIGRELVFSVSHADYPLAQAAFLLIAIVVLVANLLVDVLYAYLDPRIRY</sequence>
<evidence type="ECO:0000313" key="9">
    <source>
        <dbReference type="EMBL" id="BBO72050.1"/>
    </source>
</evidence>
<comment type="subcellular location">
    <subcellularLocation>
        <location evidence="1 7">Cell membrane</location>
        <topology evidence="1 7">Multi-pass membrane protein</topology>
    </subcellularLocation>
</comment>
<dbReference type="GO" id="GO:0005886">
    <property type="term" value="C:plasma membrane"/>
    <property type="evidence" value="ECO:0007669"/>
    <property type="project" value="UniProtKB-SubCell"/>
</dbReference>
<dbReference type="InterPro" id="IPR035906">
    <property type="entry name" value="MetI-like_sf"/>
</dbReference>
<evidence type="ECO:0000259" key="8">
    <source>
        <dbReference type="PROSITE" id="PS50928"/>
    </source>
</evidence>
<keyword evidence="5 7" id="KW-1133">Transmembrane helix</keyword>
<dbReference type="InterPro" id="IPR045621">
    <property type="entry name" value="BPD_transp_1_N"/>
</dbReference>
<evidence type="ECO:0000313" key="10">
    <source>
        <dbReference type="Proteomes" id="UP000427906"/>
    </source>
</evidence>
<dbReference type="EMBL" id="AP021874">
    <property type="protein sequence ID" value="BBO72050.1"/>
    <property type="molecule type" value="Genomic_DNA"/>
</dbReference>
<dbReference type="GO" id="GO:0055085">
    <property type="term" value="P:transmembrane transport"/>
    <property type="evidence" value="ECO:0007669"/>
    <property type="project" value="InterPro"/>
</dbReference>
<evidence type="ECO:0000256" key="7">
    <source>
        <dbReference type="RuleBase" id="RU363032"/>
    </source>
</evidence>
<evidence type="ECO:0000256" key="3">
    <source>
        <dbReference type="ARBA" id="ARBA00022475"/>
    </source>
</evidence>
<accession>A0A5K7YUR9</accession>
<feature type="transmembrane region" description="Helical" evidence="7">
    <location>
        <begin position="133"/>
        <end position="157"/>
    </location>
</feature>
<organism evidence="9 10">
    <name type="scientific">Desulfosarcina alkanivorans</name>
    <dbReference type="NCBI Taxonomy" id="571177"/>
    <lineage>
        <taxon>Bacteria</taxon>
        <taxon>Pseudomonadati</taxon>
        <taxon>Thermodesulfobacteriota</taxon>
        <taxon>Desulfobacteria</taxon>
        <taxon>Desulfobacterales</taxon>
        <taxon>Desulfosarcinaceae</taxon>
        <taxon>Desulfosarcina</taxon>
    </lineage>
</organism>
<feature type="domain" description="ABC transmembrane type-1" evidence="8">
    <location>
        <begin position="97"/>
        <end position="312"/>
    </location>
</feature>
<feature type="transmembrane region" description="Helical" evidence="7">
    <location>
        <begin position="12"/>
        <end position="32"/>
    </location>
</feature>
<keyword evidence="4 7" id="KW-0812">Transmembrane</keyword>
<dbReference type="PROSITE" id="PS50928">
    <property type="entry name" value="ABC_TM1"/>
    <property type="match status" value="1"/>
</dbReference>
<keyword evidence="3" id="KW-1003">Cell membrane</keyword>
<evidence type="ECO:0000256" key="4">
    <source>
        <dbReference type="ARBA" id="ARBA00022692"/>
    </source>
</evidence>
<name>A0A5K7YUR9_9BACT</name>
<comment type="similarity">
    <text evidence="7">Belongs to the binding-protein-dependent transport system permease family.</text>
</comment>
<dbReference type="RefSeq" id="WP_155319810.1">
    <property type="nucleotide sequence ID" value="NZ_AP021874.1"/>
</dbReference>
<evidence type="ECO:0000256" key="6">
    <source>
        <dbReference type="ARBA" id="ARBA00023136"/>
    </source>
</evidence>
<proteinExistence type="inferred from homology"/>
<evidence type="ECO:0000256" key="1">
    <source>
        <dbReference type="ARBA" id="ARBA00004651"/>
    </source>
</evidence>
<dbReference type="Gene3D" id="1.10.3720.10">
    <property type="entry name" value="MetI-like"/>
    <property type="match status" value="1"/>
</dbReference>
<feature type="transmembrane region" description="Helical" evidence="7">
    <location>
        <begin position="101"/>
        <end position="121"/>
    </location>
</feature>
<dbReference type="InterPro" id="IPR000515">
    <property type="entry name" value="MetI-like"/>
</dbReference>
<dbReference type="OrthoDB" id="9778910at2"/>
<reference evidence="9 10" key="1">
    <citation type="submission" date="2019-11" db="EMBL/GenBank/DDBJ databases">
        <title>Comparative genomics of hydrocarbon-degrading Desulfosarcina strains.</title>
        <authorList>
            <person name="Watanabe M."/>
            <person name="Kojima H."/>
            <person name="Fukui M."/>
        </authorList>
    </citation>
    <scope>NUCLEOTIDE SEQUENCE [LARGE SCALE GENOMIC DNA]</scope>
    <source>
        <strain evidence="9 10">PL12</strain>
    </source>
</reference>
<evidence type="ECO:0000256" key="5">
    <source>
        <dbReference type="ARBA" id="ARBA00022989"/>
    </source>
</evidence>
<protein>
    <submittedName>
        <fullName evidence="9">Peptide ABC transporter permease</fullName>
    </submittedName>
</protein>
<dbReference type="PANTHER" id="PTHR43163:SF6">
    <property type="entry name" value="DIPEPTIDE TRANSPORT SYSTEM PERMEASE PROTEIN DPPB-RELATED"/>
    <property type="match status" value="1"/>
</dbReference>